<keyword evidence="1" id="KW-0472">Membrane</keyword>
<organismHost>
    <name type="scientific">Pyramimonas plurioculata</name>
    <dbReference type="NCBI Taxonomy" id="36893"/>
</organismHost>
<gene>
    <name evidence="2" type="ORF">HWQ62_00425</name>
</gene>
<keyword evidence="1" id="KW-0812">Transmembrane</keyword>
<name>A0A7M3UP85_POV01</name>
<proteinExistence type="predicted"/>
<protein>
    <submittedName>
        <fullName evidence="2">Uncharacterized protein</fullName>
    </submittedName>
</protein>
<evidence type="ECO:0000313" key="2">
    <source>
        <dbReference type="EMBL" id="QOI90556.1"/>
    </source>
</evidence>
<organism evidence="2">
    <name type="scientific">Pyramimonas orientalis virus</name>
    <name type="common">PoV01</name>
    <dbReference type="NCBI Taxonomy" id="455367"/>
    <lineage>
        <taxon>Viruses</taxon>
        <taxon>Varidnaviria</taxon>
        <taxon>Bamfordvirae</taxon>
        <taxon>Nucleocytoviricota</taxon>
        <taxon>Megaviricetes</taxon>
        <taxon>Imitervirales</taxon>
        <taxon>Allomimiviridae</taxon>
        <taxon>Heliosvirus</taxon>
        <taxon>Heliosvirus raunefjordenense</taxon>
    </lineage>
</organism>
<feature type="transmembrane region" description="Helical" evidence="1">
    <location>
        <begin position="37"/>
        <end position="58"/>
    </location>
</feature>
<evidence type="ECO:0000256" key="1">
    <source>
        <dbReference type="SAM" id="Phobius"/>
    </source>
</evidence>
<dbReference type="EMBL" id="MT663540">
    <property type="protein sequence ID" value="QOI90556.1"/>
    <property type="molecule type" value="Genomic_DNA"/>
</dbReference>
<reference evidence="2" key="1">
    <citation type="submission" date="2020-06" db="EMBL/GenBank/DDBJ databases">
        <title>Lateral gene transfer of anion-conducting channel rhodopsins between green algae and giant viruses.</title>
        <authorList>
            <person name="Rozenberg A."/>
            <person name="Oppermann J."/>
            <person name="Wietek J."/>
            <person name="Fernandez Lahore R.G."/>
            <person name="Sandaa R.-A."/>
            <person name="Bratbak G."/>
            <person name="Hegemann P."/>
            <person name="Beja O."/>
        </authorList>
    </citation>
    <scope>NUCLEOTIDE SEQUENCE</scope>
    <source>
        <strain evidence="2">01B</strain>
    </source>
</reference>
<keyword evidence="1" id="KW-1133">Transmembrane helix</keyword>
<accession>A0A7M3UP85</accession>
<sequence length="103" mass="11652">MINNTDADNQCFINDKKITCEDLCYSMGYSEIAIGPFLTFMLTVTSIIIIYCIVFSVLRKKCSLAHTTNTSTASKETQCTEYPLQQILIHPDNTINFLQSEDL</sequence>